<dbReference type="FunFam" id="2.60.120.10:FF:000032">
    <property type="entry name" value="Mannose-1-phosphate guanylyltransferase/mannose-6-phosphate isomerase"/>
    <property type="match status" value="1"/>
</dbReference>
<dbReference type="InterPro" id="IPR006375">
    <property type="entry name" value="Man1P_GuaTrfase/Man6P_Isoase"/>
</dbReference>
<reference evidence="12 13" key="1">
    <citation type="submission" date="2018-08" db="EMBL/GenBank/DDBJ databases">
        <title>Genomic Encyclopedia of Archaeal and Bacterial Type Strains, Phase II (KMG-II): from individual species to whole genera.</title>
        <authorList>
            <person name="Goeker M."/>
        </authorList>
    </citation>
    <scope>NUCLEOTIDE SEQUENCE [LARGE SCALE GENOMIC DNA]</scope>
    <source>
        <strain evidence="12 13">DSM 5002</strain>
    </source>
</reference>
<dbReference type="EMBL" id="QXDF01000004">
    <property type="protein sequence ID" value="RIA47214.1"/>
    <property type="molecule type" value="Genomic_DNA"/>
</dbReference>
<feature type="domain" description="MannoseP isomerase/GMP-like beta-helix" evidence="11">
    <location>
        <begin position="299"/>
        <end position="351"/>
    </location>
</feature>
<dbReference type="NCBIfam" id="TIGR01479">
    <property type="entry name" value="GMP_PMI"/>
    <property type="match status" value="1"/>
</dbReference>
<dbReference type="FunFam" id="3.90.550.10:FF:000046">
    <property type="entry name" value="Mannose-1-phosphate guanylyltransferase (GDP)"/>
    <property type="match status" value="1"/>
</dbReference>
<dbReference type="InterPro" id="IPR014710">
    <property type="entry name" value="RmlC-like_jellyroll"/>
</dbReference>
<dbReference type="InterPro" id="IPR054566">
    <property type="entry name" value="ManC/GMP-like_b-helix"/>
</dbReference>
<keyword evidence="13" id="KW-1185">Reference proteome</keyword>
<dbReference type="GO" id="GO:0016853">
    <property type="term" value="F:isomerase activity"/>
    <property type="evidence" value="ECO:0007669"/>
    <property type="project" value="UniProtKB-KW"/>
</dbReference>
<sequence>MSSSVYPVILCGGSGTRLWPLSRAQYPKQFIPLIDGSDDSLLVATLRRLHPDNGFQPPTLLTHNDHRFLLRDEVQSAGIPPREILLEPVARNTAPAITAAALSITADDPEAVLAVMPSDHLLDDANAFAGTVRQAAAIAAGARLMLLGVTPTEPNTGYGYIRTGAALTGGASEVAAFAEKPDAETAARYLSEGGYLWNSGIFVLPAAAFLEEVERLAPEIIENARAALGNSERDLGFRRLAGEAYAQCPNISVDYAVMEKTARAAVMPLETGWSDVGSWSSVWAESAHDANGNAVHGDAMLMDTRGSYVHSNGALVSTIGVEDMIVVHTPDAALVAKRDRAQDVGELVKQLRAANRREPEQHTRCHRPWGHFETLSLGPRFQVKLLHVKPGGQLSLQMHHHRSEHWVVVTGTARVTCGDETRLVCENESVYISATHWHRLENPGKVPLEIIEVQIGSYLGEDDIIRSDDVYRRAPHETK</sequence>
<dbReference type="PANTHER" id="PTHR46390:SF1">
    <property type="entry name" value="MANNOSE-1-PHOSPHATE GUANYLYLTRANSFERASE"/>
    <property type="match status" value="1"/>
</dbReference>
<evidence type="ECO:0000256" key="2">
    <source>
        <dbReference type="ARBA" id="ARBA00012387"/>
    </source>
</evidence>
<accession>A0A397PM67</accession>
<dbReference type="Gene3D" id="2.60.120.10">
    <property type="entry name" value="Jelly Rolls"/>
    <property type="match status" value="1"/>
</dbReference>
<evidence type="ECO:0000256" key="7">
    <source>
        <dbReference type="ARBA" id="ARBA00047343"/>
    </source>
</evidence>
<evidence type="ECO:0000256" key="1">
    <source>
        <dbReference type="ARBA" id="ARBA00006115"/>
    </source>
</evidence>
<dbReference type="EC" id="2.7.7.13" evidence="2"/>
<feature type="domain" description="Nucleotidyl transferase" evidence="9">
    <location>
        <begin position="7"/>
        <end position="290"/>
    </location>
</feature>
<organism evidence="12 13">
    <name type="scientific">Dichotomicrobium thermohalophilum</name>
    <dbReference type="NCBI Taxonomy" id="933063"/>
    <lineage>
        <taxon>Bacteria</taxon>
        <taxon>Pseudomonadati</taxon>
        <taxon>Pseudomonadota</taxon>
        <taxon>Alphaproteobacteria</taxon>
        <taxon>Hyphomicrobiales</taxon>
        <taxon>Hyphomicrobiaceae</taxon>
        <taxon>Dichotomicrobium</taxon>
    </lineage>
</organism>
<evidence type="ECO:0000313" key="12">
    <source>
        <dbReference type="EMBL" id="RIA47214.1"/>
    </source>
</evidence>
<dbReference type="AlphaFoldDB" id="A0A397PM67"/>
<dbReference type="Pfam" id="PF01050">
    <property type="entry name" value="MannoseP_isomer"/>
    <property type="match status" value="1"/>
</dbReference>
<dbReference type="RefSeq" id="WP_119062397.1">
    <property type="nucleotide sequence ID" value="NZ_QXDF01000004.1"/>
</dbReference>
<name>A0A397PM67_9HYPH</name>
<dbReference type="Gene3D" id="3.90.550.10">
    <property type="entry name" value="Spore Coat Polysaccharide Biosynthesis Protein SpsA, Chain A"/>
    <property type="match status" value="1"/>
</dbReference>
<dbReference type="Pfam" id="PF22640">
    <property type="entry name" value="ManC_GMP_beta-helix"/>
    <property type="match status" value="1"/>
</dbReference>
<evidence type="ECO:0000256" key="6">
    <source>
        <dbReference type="ARBA" id="ARBA00023134"/>
    </source>
</evidence>
<dbReference type="InterPro" id="IPR001538">
    <property type="entry name" value="Man6P_isomerase-2_C"/>
</dbReference>
<evidence type="ECO:0000259" key="9">
    <source>
        <dbReference type="Pfam" id="PF00483"/>
    </source>
</evidence>
<keyword evidence="5" id="KW-0547">Nucleotide-binding</keyword>
<evidence type="ECO:0000259" key="11">
    <source>
        <dbReference type="Pfam" id="PF22640"/>
    </source>
</evidence>
<dbReference type="InterPro" id="IPR011051">
    <property type="entry name" value="RmlC_Cupin_sf"/>
</dbReference>
<dbReference type="GO" id="GO:0004475">
    <property type="term" value="F:mannose-1-phosphate guanylyltransferase (GTP) activity"/>
    <property type="evidence" value="ECO:0007669"/>
    <property type="project" value="UniProtKB-EC"/>
</dbReference>
<dbReference type="SUPFAM" id="SSF53448">
    <property type="entry name" value="Nucleotide-diphospho-sugar transferases"/>
    <property type="match status" value="1"/>
</dbReference>
<gene>
    <name evidence="12" type="ORF">BXY53_2596</name>
</gene>
<comment type="catalytic activity">
    <reaction evidence="7">
        <text>alpha-D-mannose 1-phosphate + GTP + H(+) = GDP-alpha-D-mannose + diphosphate</text>
        <dbReference type="Rhea" id="RHEA:15229"/>
        <dbReference type="ChEBI" id="CHEBI:15378"/>
        <dbReference type="ChEBI" id="CHEBI:33019"/>
        <dbReference type="ChEBI" id="CHEBI:37565"/>
        <dbReference type="ChEBI" id="CHEBI:57527"/>
        <dbReference type="ChEBI" id="CHEBI:58409"/>
        <dbReference type="EC" id="2.7.7.13"/>
    </reaction>
</comment>
<dbReference type="Pfam" id="PF00483">
    <property type="entry name" value="NTP_transferase"/>
    <property type="match status" value="1"/>
</dbReference>
<keyword evidence="12" id="KW-0413">Isomerase</keyword>
<feature type="domain" description="Mannose-6-phosphate isomerase type II C-terminal" evidence="10">
    <location>
        <begin position="355"/>
        <end position="469"/>
    </location>
</feature>
<comment type="similarity">
    <text evidence="1 8">Belongs to the mannose-6-phosphate isomerase type 2 family.</text>
</comment>
<proteinExistence type="inferred from homology"/>
<dbReference type="InterPro" id="IPR049577">
    <property type="entry name" value="GMPP_N"/>
</dbReference>
<dbReference type="CDD" id="cd02213">
    <property type="entry name" value="cupin_PMI_typeII_C"/>
    <property type="match status" value="1"/>
</dbReference>
<comment type="caution">
    <text evidence="12">The sequence shown here is derived from an EMBL/GenBank/DDBJ whole genome shotgun (WGS) entry which is preliminary data.</text>
</comment>
<evidence type="ECO:0000256" key="8">
    <source>
        <dbReference type="RuleBase" id="RU004190"/>
    </source>
</evidence>
<dbReference type="Proteomes" id="UP000266273">
    <property type="component" value="Unassembled WGS sequence"/>
</dbReference>
<dbReference type="PANTHER" id="PTHR46390">
    <property type="entry name" value="MANNOSE-1-PHOSPHATE GUANYLYLTRANSFERASE"/>
    <property type="match status" value="1"/>
</dbReference>
<dbReference type="GO" id="GO:0000271">
    <property type="term" value="P:polysaccharide biosynthetic process"/>
    <property type="evidence" value="ECO:0007669"/>
    <property type="project" value="InterPro"/>
</dbReference>
<dbReference type="InterPro" id="IPR051161">
    <property type="entry name" value="Mannose-6P_isomerase_type2"/>
</dbReference>
<evidence type="ECO:0000256" key="3">
    <source>
        <dbReference type="ARBA" id="ARBA00022679"/>
    </source>
</evidence>
<evidence type="ECO:0000256" key="4">
    <source>
        <dbReference type="ARBA" id="ARBA00022695"/>
    </source>
</evidence>
<protein>
    <recommendedName>
        <fullName evidence="2">mannose-1-phosphate guanylyltransferase</fullName>
        <ecNumber evidence="2">2.7.7.13</ecNumber>
    </recommendedName>
</protein>
<evidence type="ECO:0000313" key="13">
    <source>
        <dbReference type="Proteomes" id="UP000266273"/>
    </source>
</evidence>
<keyword evidence="3 12" id="KW-0808">Transferase</keyword>
<dbReference type="SUPFAM" id="SSF51182">
    <property type="entry name" value="RmlC-like cupins"/>
    <property type="match status" value="1"/>
</dbReference>
<evidence type="ECO:0000259" key="10">
    <source>
        <dbReference type="Pfam" id="PF01050"/>
    </source>
</evidence>
<keyword evidence="4 12" id="KW-0548">Nucleotidyltransferase</keyword>
<dbReference type="InterPro" id="IPR005835">
    <property type="entry name" value="NTP_transferase_dom"/>
</dbReference>
<dbReference type="InterPro" id="IPR029044">
    <property type="entry name" value="Nucleotide-diphossugar_trans"/>
</dbReference>
<dbReference type="OrthoDB" id="9806359at2"/>
<dbReference type="GO" id="GO:0005525">
    <property type="term" value="F:GTP binding"/>
    <property type="evidence" value="ECO:0007669"/>
    <property type="project" value="UniProtKB-KW"/>
</dbReference>
<dbReference type="GO" id="GO:0009298">
    <property type="term" value="P:GDP-mannose biosynthetic process"/>
    <property type="evidence" value="ECO:0007669"/>
    <property type="project" value="TreeGrafter"/>
</dbReference>
<keyword evidence="6" id="KW-0342">GTP-binding</keyword>
<evidence type="ECO:0000256" key="5">
    <source>
        <dbReference type="ARBA" id="ARBA00022741"/>
    </source>
</evidence>
<dbReference type="CDD" id="cd02509">
    <property type="entry name" value="GDP-M1P_Guanylyltransferase"/>
    <property type="match status" value="1"/>
</dbReference>